<reference evidence="8" key="2">
    <citation type="journal article" date="2013" name="G3 (Bethesda)">
        <title>Genomes of Ashbya fungi isolated from insects reveal four mating-type loci, numerous translocations, lack of transposons, and distinct gene duplications.</title>
        <authorList>
            <person name="Dietrich F.S."/>
            <person name="Voegeli S."/>
            <person name="Kuo S."/>
            <person name="Philippsen P."/>
        </authorList>
    </citation>
    <scope>GENOME REANNOTATION</scope>
    <source>
        <strain evidence="8">ATCC 10895 / CBS 109.51 / FGSC 9923 / NRRL Y-1056</strain>
    </source>
</reference>
<evidence type="ECO:0000256" key="1">
    <source>
        <dbReference type="ARBA" id="ARBA00004141"/>
    </source>
</evidence>
<feature type="transmembrane region" description="Helical" evidence="6">
    <location>
        <begin position="551"/>
        <end position="571"/>
    </location>
</feature>
<dbReference type="InParanoid" id="Q757X7"/>
<evidence type="ECO:0000256" key="4">
    <source>
        <dbReference type="ARBA" id="ARBA00023136"/>
    </source>
</evidence>
<dbReference type="Proteomes" id="UP000000591">
    <property type="component" value="Chromosome V"/>
</dbReference>
<dbReference type="GO" id="GO:0016020">
    <property type="term" value="C:membrane"/>
    <property type="evidence" value="ECO:0007669"/>
    <property type="project" value="UniProtKB-SubCell"/>
</dbReference>
<dbReference type="PANTHER" id="PTHR30249:SF0">
    <property type="entry name" value="PLASTIDAL GLYCOLATE_GLYCERATE TRANSLOCATOR 1, CHLOROPLASTIC"/>
    <property type="match status" value="1"/>
</dbReference>
<feature type="transmembrane region" description="Helical" evidence="6">
    <location>
        <begin position="378"/>
        <end position="395"/>
    </location>
</feature>
<feature type="transmembrane region" description="Helical" evidence="6">
    <location>
        <begin position="348"/>
        <end position="366"/>
    </location>
</feature>
<evidence type="ECO:0000256" key="2">
    <source>
        <dbReference type="ARBA" id="ARBA00022692"/>
    </source>
</evidence>
<keyword evidence="4 6" id="KW-0472">Membrane</keyword>
<keyword evidence="2 6" id="KW-0812">Transmembrane</keyword>
<dbReference type="HOGENOM" id="CLU_024337_0_0_1"/>
<feature type="region of interest" description="Disordered" evidence="5">
    <location>
        <begin position="220"/>
        <end position="286"/>
    </location>
</feature>
<dbReference type="KEGG" id="ago:AGOS_AEL117C"/>
<feature type="region of interest" description="Disordered" evidence="5">
    <location>
        <begin position="166"/>
        <end position="198"/>
    </location>
</feature>
<dbReference type="OrthoDB" id="2502820at2759"/>
<dbReference type="AlphaFoldDB" id="Q757X7"/>
<reference evidence="7 8" key="1">
    <citation type="journal article" date="2004" name="Science">
        <title>The Ashbya gossypii genome as a tool for mapping the ancient Saccharomyces cerevisiae genome.</title>
        <authorList>
            <person name="Dietrich F.S."/>
            <person name="Voegeli S."/>
            <person name="Brachat S."/>
            <person name="Lerch A."/>
            <person name="Gates K."/>
            <person name="Steiner S."/>
            <person name="Mohr C."/>
            <person name="Pohlmann R."/>
            <person name="Luedi P."/>
            <person name="Choi S."/>
            <person name="Wing R.A."/>
            <person name="Flavier A."/>
            <person name="Gaffney T.D."/>
            <person name="Philippsen P."/>
        </authorList>
    </citation>
    <scope>NUCLEOTIDE SEQUENCE [LARGE SCALE GENOMIC DNA]</scope>
    <source>
        <strain evidence="8">ATCC 10895 / CBS 109.51 / FGSC 9923 / NRRL Y-1056</strain>
    </source>
</reference>
<proteinExistence type="predicted"/>
<feature type="transmembrane region" description="Helical" evidence="6">
    <location>
        <begin position="54"/>
        <end position="75"/>
    </location>
</feature>
<feature type="transmembrane region" description="Helical" evidence="6">
    <location>
        <begin position="120"/>
        <end position="142"/>
    </location>
</feature>
<dbReference type="RefSeq" id="NP_984744.2">
    <property type="nucleotide sequence ID" value="NM_210098.2"/>
</dbReference>
<evidence type="ECO:0000256" key="3">
    <source>
        <dbReference type="ARBA" id="ARBA00022989"/>
    </source>
</evidence>
<keyword evidence="8" id="KW-1185">Reference proteome</keyword>
<feature type="transmembrane region" description="Helical" evidence="6">
    <location>
        <begin position="96"/>
        <end position="114"/>
    </location>
</feature>
<dbReference type="Pfam" id="PF04172">
    <property type="entry name" value="LrgB"/>
    <property type="match status" value="1"/>
</dbReference>
<evidence type="ECO:0000256" key="6">
    <source>
        <dbReference type="SAM" id="Phobius"/>
    </source>
</evidence>
<evidence type="ECO:0000313" key="8">
    <source>
        <dbReference type="Proteomes" id="UP000000591"/>
    </source>
</evidence>
<sequence length="611" mass="67412">MLKQRQRQVVGHFLRRHRRALLHEYVLVPIGVICFMALLYGVDRLIRNVIKVKFPASVAVMIVNLGVMCTFSAISQPLAERYVAVVDVPLSWSLRWMNLFFTPAFVTLPLSEWISAREAMLIMATFVVGYLVGVAVLAYVTVGCQRLFGKSRKSLFTRQHELDTGEAEGSRFARPSATGVLDSPARSEDTASVTEYRPAELQDVPLMNLASHSGMLLSRSATQEHTGSSPGMSEGLFTRSSSDTGPAKSQEKQQEQDSSEFTSEPSSMNPATLHEPAPSQKAYRDSSALETEDKPAFCERAVTRQVSHQLDRLISVQLLRAHLHHILYGLGFVASMFSYYFSWYLMPYHLFTAVCAFMFIADAPLVQNPKYKRFLHPVLCSVALTWLVMLISVLIKHRRVSFFISELHDYKTGRTYLHLFDTAAFGARVWPGAGDIFGSCMDVSIVGLSMPMFTYRADLRRHFASMIPAILILSAGTLILYPLIAHLIGIRSDRSLGFVGRSITLALATPVVDNLHGSMTLMAVCTVVSGVVGALTGGPHLDLLRIRSDDYVTRGVTLGCNCGAIATAYLLGVDRRAAAISSLSFVIFGTFMVILSSIGPVQAWVNHLATL</sequence>
<keyword evidence="3 6" id="KW-1133">Transmembrane helix</keyword>
<feature type="transmembrane region" description="Helical" evidence="6">
    <location>
        <begin position="21"/>
        <end position="42"/>
    </location>
</feature>
<gene>
    <name evidence="7" type="ORF">AGOS_AEL117C</name>
</gene>
<dbReference type="GeneID" id="4620931"/>
<organism evidence="7 8">
    <name type="scientific">Eremothecium gossypii (strain ATCC 10895 / CBS 109.51 / FGSC 9923 / NRRL Y-1056)</name>
    <name type="common">Yeast</name>
    <name type="synonym">Ashbya gossypii</name>
    <dbReference type="NCBI Taxonomy" id="284811"/>
    <lineage>
        <taxon>Eukaryota</taxon>
        <taxon>Fungi</taxon>
        <taxon>Dikarya</taxon>
        <taxon>Ascomycota</taxon>
        <taxon>Saccharomycotina</taxon>
        <taxon>Saccharomycetes</taxon>
        <taxon>Saccharomycetales</taxon>
        <taxon>Saccharomycetaceae</taxon>
        <taxon>Eremothecium</taxon>
    </lineage>
</organism>
<dbReference type="InterPro" id="IPR007300">
    <property type="entry name" value="CidB/LrgB"/>
</dbReference>
<feature type="transmembrane region" description="Helical" evidence="6">
    <location>
        <begin position="583"/>
        <end position="605"/>
    </location>
</feature>
<feature type="compositionally biased region" description="Polar residues" evidence="5">
    <location>
        <begin position="261"/>
        <end position="270"/>
    </location>
</feature>
<feature type="transmembrane region" description="Helical" evidence="6">
    <location>
        <begin position="467"/>
        <end position="489"/>
    </location>
</feature>
<evidence type="ECO:0000313" key="7">
    <source>
        <dbReference type="EMBL" id="AAS52568.2"/>
    </source>
</evidence>
<feature type="compositionally biased region" description="Polar residues" evidence="5">
    <location>
        <begin position="220"/>
        <end position="231"/>
    </location>
</feature>
<dbReference type="OMA" id="LRWMNLF"/>
<dbReference type="eggNOG" id="ENOG502QQ63">
    <property type="taxonomic scope" value="Eukaryota"/>
</dbReference>
<name>Q757X7_EREGS</name>
<protein>
    <submittedName>
        <fullName evidence="7">AEL117Cp</fullName>
    </submittedName>
</protein>
<accession>Q757X7</accession>
<dbReference type="PANTHER" id="PTHR30249">
    <property type="entry name" value="PUTATIVE SEROTONIN TRANSPORTER"/>
    <property type="match status" value="1"/>
</dbReference>
<dbReference type="EMBL" id="AE016818">
    <property type="protein sequence ID" value="AAS52568.2"/>
    <property type="molecule type" value="Genomic_DNA"/>
</dbReference>
<feature type="transmembrane region" description="Helical" evidence="6">
    <location>
        <begin position="519"/>
        <end position="539"/>
    </location>
</feature>
<comment type="subcellular location">
    <subcellularLocation>
        <location evidence="1">Membrane</location>
        <topology evidence="1">Multi-pass membrane protein</topology>
    </subcellularLocation>
</comment>
<evidence type="ECO:0000256" key="5">
    <source>
        <dbReference type="SAM" id="MobiDB-lite"/>
    </source>
</evidence>